<dbReference type="Proteomes" id="UP000297713">
    <property type="component" value="Unassembled WGS sequence"/>
</dbReference>
<comment type="caution">
    <text evidence="8">The sequence shown here is derived from an EMBL/GenBank/DDBJ whole genome shotgun (WGS) entry which is preliminary data.</text>
</comment>
<evidence type="ECO:0000256" key="1">
    <source>
        <dbReference type="ARBA" id="ARBA00007116"/>
    </source>
</evidence>
<dbReference type="CDD" id="cd00432">
    <property type="entry name" value="Ribosomal_L18_L5e"/>
    <property type="match status" value="1"/>
</dbReference>
<evidence type="ECO:0000313" key="8">
    <source>
        <dbReference type="EMBL" id="TFE65715.1"/>
    </source>
</evidence>
<dbReference type="GO" id="GO:0008097">
    <property type="term" value="F:5S rRNA binding"/>
    <property type="evidence" value="ECO:0007669"/>
    <property type="project" value="TreeGrafter"/>
</dbReference>
<keyword evidence="2 7" id="KW-0699">rRNA-binding</keyword>
<dbReference type="GO" id="GO:0022625">
    <property type="term" value="C:cytosolic large ribosomal subunit"/>
    <property type="evidence" value="ECO:0007669"/>
    <property type="project" value="TreeGrafter"/>
</dbReference>
<evidence type="ECO:0000256" key="2">
    <source>
        <dbReference type="ARBA" id="ARBA00022730"/>
    </source>
</evidence>
<dbReference type="AlphaFoldDB" id="A0A4Y8P6E0"/>
<comment type="function">
    <text evidence="7">This is one of the proteins that bind and probably mediate the attachment of the 5S RNA into the large ribosomal subunit, where it forms part of the central protuberance.</text>
</comment>
<organism evidence="8 9">
    <name type="scientific">Methylacidiphilum caldifontis</name>
    <dbReference type="NCBI Taxonomy" id="2795386"/>
    <lineage>
        <taxon>Bacteria</taxon>
        <taxon>Pseudomonadati</taxon>
        <taxon>Verrucomicrobiota</taxon>
        <taxon>Methylacidiphilae</taxon>
        <taxon>Methylacidiphilales</taxon>
        <taxon>Methylacidiphilaceae</taxon>
        <taxon>Methylacidiphilum (ex Ratnadevi et al. 2023)</taxon>
    </lineage>
</organism>
<name>A0A4Y8P6E0_9BACT</name>
<protein>
    <recommendedName>
        <fullName evidence="6 7">Large ribosomal subunit protein uL18</fullName>
    </recommendedName>
</protein>
<sequence>MKKTRLDARQLRHRRIRKKVFGSSERPRLSVYFSNKHIYAQLINDEEGRTLACASTMEKAFSEIKPNIDGAAKIGEALAIRALEKNIHKVVFDRGGFLYHGKVKALADSAREKGLEF</sequence>
<gene>
    <name evidence="7" type="primary">rplR</name>
    <name evidence="8" type="ORF">A7Q10_02990</name>
</gene>
<dbReference type="FunFam" id="3.30.420.100:FF:000001">
    <property type="entry name" value="50S ribosomal protein L18"/>
    <property type="match status" value="1"/>
</dbReference>
<dbReference type="HAMAP" id="MF_01337_B">
    <property type="entry name" value="Ribosomal_uL18_B"/>
    <property type="match status" value="1"/>
</dbReference>
<dbReference type="PANTHER" id="PTHR12899">
    <property type="entry name" value="39S RIBOSOMAL PROTEIN L18, MITOCHONDRIAL"/>
    <property type="match status" value="1"/>
</dbReference>
<dbReference type="GO" id="GO:0003735">
    <property type="term" value="F:structural constituent of ribosome"/>
    <property type="evidence" value="ECO:0007669"/>
    <property type="project" value="InterPro"/>
</dbReference>
<comment type="subunit">
    <text evidence="7">Part of the 50S ribosomal subunit; part of the 5S rRNA/L5/L18/L25 subcomplex. Contacts the 5S and 23S rRNAs.</text>
</comment>
<dbReference type="InterPro" id="IPR004389">
    <property type="entry name" value="Ribosomal_uL18_bac-type"/>
</dbReference>
<dbReference type="PANTHER" id="PTHR12899:SF3">
    <property type="entry name" value="LARGE RIBOSOMAL SUBUNIT PROTEIN UL18M"/>
    <property type="match status" value="1"/>
</dbReference>
<keyword evidence="4 7" id="KW-0689">Ribosomal protein</keyword>
<evidence type="ECO:0000256" key="6">
    <source>
        <dbReference type="ARBA" id="ARBA00035197"/>
    </source>
</evidence>
<reference evidence="8 9" key="1">
    <citation type="submission" date="2016-05" db="EMBL/GenBank/DDBJ databases">
        <title>Diversity and Homogeneity among Thermoacidophilic Verrucomicrobia Methanotrophs Linked with Geographical Origin.</title>
        <authorList>
            <person name="Erikstad H.-A."/>
            <person name="Smestad N.B."/>
            <person name="Ceballos R.M."/>
            <person name="Birkeland N.-K."/>
        </authorList>
    </citation>
    <scope>NUCLEOTIDE SEQUENCE [LARGE SCALE GENOMIC DNA]</scope>
    <source>
        <strain evidence="8 9">Phi</strain>
    </source>
</reference>
<dbReference type="InterPro" id="IPR057268">
    <property type="entry name" value="Ribosomal_L18"/>
</dbReference>
<evidence type="ECO:0000313" key="9">
    <source>
        <dbReference type="Proteomes" id="UP000297713"/>
    </source>
</evidence>
<dbReference type="RefSeq" id="WP_134440979.1">
    <property type="nucleotide sequence ID" value="NZ_CP065957.1"/>
</dbReference>
<dbReference type="GO" id="GO:0006412">
    <property type="term" value="P:translation"/>
    <property type="evidence" value="ECO:0007669"/>
    <property type="project" value="UniProtKB-UniRule"/>
</dbReference>
<evidence type="ECO:0000256" key="4">
    <source>
        <dbReference type="ARBA" id="ARBA00022980"/>
    </source>
</evidence>
<keyword evidence="9" id="KW-1185">Reference proteome</keyword>
<dbReference type="EMBL" id="LXQC01000209">
    <property type="protein sequence ID" value="TFE65715.1"/>
    <property type="molecule type" value="Genomic_DNA"/>
</dbReference>
<evidence type="ECO:0000256" key="3">
    <source>
        <dbReference type="ARBA" id="ARBA00022884"/>
    </source>
</evidence>
<dbReference type="InterPro" id="IPR005484">
    <property type="entry name" value="Ribosomal_uL18_bac/plant/anim"/>
</dbReference>
<dbReference type="SUPFAM" id="SSF53137">
    <property type="entry name" value="Translational machinery components"/>
    <property type="match status" value="1"/>
</dbReference>
<dbReference type="Gene3D" id="3.30.420.100">
    <property type="match status" value="1"/>
</dbReference>
<proteinExistence type="inferred from homology"/>
<evidence type="ECO:0000256" key="5">
    <source>
        <dbReference type="ARBA" id="ARBA00023274"/>
    </source>
</evidence>
<keyword evidence="5 7" id="KW-0687">Ribonucleoprotein</keyword>
<comment type="similarity">
    <text evidence="1 7">Belongs to the universal ribosomal protein uL18 family.</text>
</comment>
<evidence type="ECO:0000256" key="7">
    <source>
        <dbReference type="HAMAP-Rule" id="MF_01337"/>
    </source>
</evidence>
<dbReference type="Pfam" id="PF00861">
    <property type="entry name" value="Ribosomal_L18p"/>
    <property type="match status" value="1"/>
</dbReference>
<keyword evidence="3 7" id="KW-0694">RNA-binding</keyword>
<accession>A0A4Y8P6E0</accession>
<dbReference type="NCBIfam" id="TIGR00060">
    <property type="entry name" value="L18_bact"/>
    <property type="match status" value="1"/>
</dbReference>
<dbReference type="OrthoDB" id="9810939at2"/>